<proteinExistence type="inferred from homology"/>
<keyword evidence="15" id="KW-1185">Reference proteome</keyword>
<feature type="transmembrane region" description="Helical" evidence="12">
    <location>
        <begin position="128"/>
        <end position="150"/>
    </location>
</feature>
<comment type="similarity">
    <text evidence="12">Belongs to the OXA1/ALB3/YidC family. Type 2 subfamily.</text>
</comment>
<feature type="transmembrane region" description="Helical" evidence="12">
    <location>
        <begin position="59"/>
        <end position="79"/>
    </location>
</feature>
<sequence length="259" mass="29364">MRKKVLLFLTLVAVLVLLSGCTEVDQEITSESTGIWNQYFVYPLSWLISYVAGVFNENYGLSIVLVTILIRLILLPLNIKQLRSSKAMQAIQPQLQEVRKKYSSKDQKTQQKLQQETMELFQKNGVNPLAGCLPIVVQMPILIAFYHAIMRTREIGEHEFLWVQLGDPDPYYILPIIAAVATFAQQKLMMAGMSGTQNQMMPQMTMMLYIMPIMIGVFAVFFPSALALYWVVGNIFMVGQTLLVRNPMMKDAETGGNKK</sequence>
<reference evidence="14" key="1">
    <citation type="submission" date="2022-06" db="EMBL/GenBank/DDBJ databases">
        <title>Aquibacillus sp. a new bacterium isolated from soil saline samples.</title>
        <authorList>
            <person name="Galisteo C."/>
            <person name="De La Haba R."/>
            <person name="Sanchez-Porro C."/>
            <person name="Ventosa A."/>
        </authorList>
    </citation>
    <scope>NUCLEOTIDE SEQUENCE</scope>
    <source>
        <strain evidence="14">3ASR75-54</strain>
    </source>
</reference>
<keyword evidence="11 12" id="KW-0449">Lipoprotein</keyword>
<evidence type="ECO:0000256" key="7">
    <source>
        <dbReference type="ARBA" id="ARBA00022989"/>
    </source>
</evidence>
<comment type="subcellular location">
    <subcellularLocation>
        <location evidence="1 12">Cell membrane</location>
        <topology evidence="1 12">Multi-pass membrane protein</topology>
    </subcellularLocation>
</comment>
<dbReference type="PROSITE" id="PS51257">
    <property type="entry name" value="PROKAR_LIPOPROTEIN"/>
    <property type="match status" value="1"/>
</dbReference>
<evidence type="ECO:0000313" key="15">
    <source>
        <dbReference type="Proteomes" id="UP001145069"/>
    </source>
</evidence>
<dbReference type="PRINTS" id="PR00701">
    <property type="entry name" value="60KDINNERMP"/>
</dbReference>
<evidence type="ECO:0000256" key="3">
    <source>
        <dbReference type="ARBA" id="ARBA00022475"/>
    </source>
</evidence>
<evidence type="ECO:0000256" key="8">
    <source>
        <dbReference type="ARBA" id="ARBA00023136"/>
    </source>
</evidence>
<dbReference type="GO" id="GO:0015031">
    <property type="term" value="P:protein transport"/>
    <property type="evidence" value="ECO:0007669"/>
    <property type="project" value="UniProtKB-KW"/>
</dbReference>
<keyword evidence="3 12" id="KW-1003">Cell membrane</keyword>
<dbReference type="GO" id="GO:0051205">
    <property type="term" value="P:protein insertion into membrane"/>
    <property type="evidence" value="ECO:0007669"/>
    <property type="project" value="TreeGrafter"/>
</dbReference>
<dbReference type="HAMAP" id="MF_01811">
    <property type="entry name" value="YidC_type2"/>
    <property type="match status" value="1"/>
</dbReference>
<dbReference type="NCBIfam" id="TIGR03592">
    <property type="entry name" value="yidC_oxa1_cterm"/>
    <property type="match status" value="1"/>
</dbReference>
<feature type="transmembrane region" description="Helical" evidence="12">
    <location>
        <begin position="170"/>
        <end position="188"/>
    </location>
</feature>
<accession>A0A9X4AH23</accession>
<evidence type="ECO:0000313" key="14">
    <source>
        <dbReference type="EMBL" id="MDC3417728.1"/>
    </source>
</evidence>
<dbReference type="NCBIfam" id="NF002803">
    <property type="entry name" value="PRK02944.1"/>
    <property type="match status" value="1"/>
</dbReference>
<dbReference type="InterPro" id="IPR023060">
    <property type="entry name" value="YidC/YidC1/YidC2_Firmicutes"/>
</dbReference>
<keyword evidence="5 12" id="KW-0732">Signal</keyword>
<keyword evidence="2 12" id="KW-0813">Transport</keyword>
<evidence type="ECO:0000256" key="2">
    <source>
        <dbReference type="ARBA" id="ARBA00022448"/>
    </source>
</evidence>
<dbReference type="PANTHER" id="PTHR12428">
    <property type="entry name" value="OXA1"/>
    <property type="match status" value="1"/>
</dbReference>
<organism evidence="14 15">
    <name type="scientific">Aquibacillus salsiterrae</name>
    <dbReference type="NCBI Taxonomy" id="2950439"/>
    <lineage>
        <taxon>Bacteria</taxon>
        <taxon>Bacillati</taxon>
        <taxon>Bacillota</taxon>
        <taxon>Bacilli</taxon>
        <taxon>Bacillales</taxon>
        <taxon>Bacillaceae</taxon>
        <taxon>Aquibacillus</taxon>
    </lineage>
</organism>
<keyword evidence="8 12" id="KW-0472">Membrane</keyword>
<name>A0A9X4AH23_9BACI</name>
<dbReference type="InterPro" id="IPR028055">
    <property type="entry name" value="YidC/Oxa/ALB_C"/>
</dbReference>
<comment type="caution">
    <text evidence="14">The sequence shown here is derived from an EMBL/GenBank/DDBJ whole genome shotgun (WGS) entry which is preliminary data.</text>
</comment>
<evidence type="ECO:0000256" key="6">
    <source>
        <dbReference type="ARBA" id="ARBA00022927"/>
    </source>
</evidence>
<evidence type="ECO:0000256" key="11">
    <source>
        <dbReference type="ARBA" id="ARBA00023288"/>
    </source>
</evidence>
<dbReference type="EMBL" id="JAMQKC010000013">
    <property type="protein sequence ID" value="MDC3417728.1"/>
    <property type="molecule type" value="Genomic_DNA"/>
</dbReference>
<comment type="function">
    <text evidence="12">Required for the insertion and/or proper folding and/or complex formation of integral membrane proteins into the membrane. Involved in integration of membrane proteins that insert both dependently and independently of the Sec translocase complex, as well as at least some lipoproteins.</text>
</comment>
<dbReference type="InterPro" id="IPR001708">
    <property type="entry name" value="YidC/ALB3/OXA1/COX18"/>
</dbReference>
<evidence type="ECO:0000256" key="5">
    <source>
        <dbReference type="ARBA" id="ARBA00022729"/>
    </source>
</evidence>
<dbReference type="InterPro" id="IPR047196">
    <property type="entry name" value="YidC_ALB_C"/>
</dbReference>
<evidence type="ECO:0000256" key="12">
    <source>
        <dbReference type="HAMAP-Rule" id="MF_01811"/>
    </source>
</evidence>
<dbReference type="Pfam" id="PF02096">
    <property type="entry name" value="60KD_IMP"/>
    <property type="match status" value="1"/>
</dbReference>
<evidence type="ECO:0000259" key="13">
    <source>
        <dbReference type="Pfam" id="PF02096"/>
    </source>
</evidence>
<dbReference type="GO" id="GO:0032977">
    <property type="term" value="F:membrane insertase activity"/>
    <property type="evidence" value="ECO:0007669"/>
    <property type="project" value="InterPro"/>
</dbReference>
<keyword evidence="9" id="KW-0564">Palmitate</keyword>
<dbReference type="CDD" id="cd20070">
    <property type="entry name" value="5TM_YidC_Alb3"/>
    <property type="match status" value="1"/>
</dbReference>
<keyword evidence="4 12" id="KW-0812">Transmembrane</keyword>
<dbReference type="AlphaFoldDB" id="A0A9X4AH23"/>
<protein>
    <recommendedName>
        <fullName evidence="12">Membrane protein insertase YidC</fullName>
    </recommendedName>
    <alternativeName>
        <fullName evidence="12">Foldase YidC</fullName>
    </alternativeName>
    <alternativeName>
        <fullName evidence="12">Membrane integrase YidC</fullName>
    </alternativeName>
    <alternativeName>
        <fullName evidence="12">Membrane protein YidC</fullName>
    </alternativeName>
</protein>
<dbReference type="Proteomes" id="UP001145069">
    <property type="component" value="Unassembled WGS sequence"/>
</dbReference>
<evidence type="ECO:0000256" key="10">
    <source>
        <dbReference type="ARBA" id="ARBA00023186"/>
    </source>
</evidence>
<keyword evidence="6 12" id="KW-0653">Protein transport</keyword>
<dbReference type="PANTHER" id="PTHR12428:SF65">
    <property type="entry name" value="CYTOCHROME C OXIDASE ASSEMBLY PROTEIN COX18, MITOCHONDRIAL"/>
    <property type="match status" value="1"/>
</dbReference>
<feature type="domain" description="Membrane insertase YidC/Oxa/ALB C-terminal" evidence="13">
    <location>
        <begin position="59"/>
        <end position="245"/>
    </location>
</feature>
<evidence type="ECO:0000256" key="9">
    <source>
        <dbReference type="ARBA" id="ARBA00023139"/>
    </source>
</evidence>
<keyword evidence="10 12" id="KW-0143">Chaperone</keyword>
<evidence type="ECO:0000256" key="1">
    <source>
        <dbReference type="ARBA" id="ARBA00004651"/>
    </source>
</evidence>
<dbReference type="GO" id="GO:0005886">
    <property type="term" value="C:plasma membrane"/>
    <property type="evidence" value="ECO:0007669"/>
    <property type="project" value="UniProtKB-SubCell"/>
</dbReference>
<feature type="transmembrane region" description="Helical" evidence="12">
    <location>
        <begin position="208"/>
        <end position="232"/>
    </location>
</feature>
<gene>
    <name evidence="14" type="primary">spoIIIJ</name>
    <name evidence="12" type="synonym">yidC</name>
    <name evidence="14" type="ORF">NC799_12545</name>
</gene>
<evidence type="ECO:0000256" key="4">
    <source>
        <dbReference type="ARBA" id="ARBA00022692"/>
    </source>
</evidence>
<dbReference type="RefSeq" id="WP_272446800.1">
    <property type="nucleotide sequence ID" value="NZ_JAMQKC010000013.1"/>
</dbReference>
<keyword evidence="7 12" id="KW-1133">Transmembrane helix</keyword>